<feature type="transmembrane region" description="Helical" evidence="1">
    <location>
        <begin position="31"/>
        <end position="49"/>
    </location>
</feature>
<reference evidence="2" key="1">
    <citation type="submission" date="2022-07" db="EMBL/GenBank/DDBJ databases">
        <title>Alkalimarinus sp. nov., isolated from gut of a Alitta virens.</title>
        <authorList>
            <person name="Yang A.I."/>
            <person name="Shin N.-R."/>
        </authorList>
    </citation>
    <scope>NUCLEOTIDE SEQUENCE</scope>
    <source>
        <strain evidence="2">FA028</strain>
    </source>
</reference>
<organism evidence="2 3">
    <name type="scientific">Alkalimarinus sediminis</name>
    <dbReference type="NCBI Taxonomy" id="1632866"/>
    <lineage>
        <taxon>Bacteria</taxon>
        <taxon>Pseudomonadati</taxon>
        <taxon>Pseudomonadota</taxon>
        <taxon>Gammaproteobacteria</taxon>
        <taxon>Alteromonadales</taxon>
        <taxon>Alteromonadaceae</taxon>
        <taxon>Alkalimarinus</taxon>
    </lineage>
</organism>
<evidence type="ECO:0000313" key="2">
    <source>
        <dbReference type="EMBL" id="UZW75339.1"/>
    </source>
</evidence>
<evidence type="ECO:0000256" key="1">
    <source>
        <dbReference type="SAM" id="Phobius"/>
    </source>
</evidence>
<dbReference type="Proteomes" id="UP001164472">
    <property type="component" value="Chromosome"/>
</dbReference>
<name>A0A9E8HJ58_9ALTE</name>
<keyword evidence="1" id="KW-0812">Transmembrane</keyword>
<feature type="transmembrane region" description="Helical" evidence="1">
    <location>
        <begin position="210"/>
        <end position="229"/>
    </location>
</feature>
<dbReference type="RefSeq" id="WP_251810774.1">
    <property type="nucleotide sequence ID" value="NZ_CP101527.1"/>
</dbReference>
<protein>
    <submittedName>
        <fullName evidence="2">Uncharacterized protein</fullName>
    </submittedName>
</protein>
<keyword evidence="3" id="KW-1185">Reference proteome</keyword>
<proteinExistence type="predicted"/>
<dbReference type="KEGG" id="asem:NNL22_01650"/>
<evidence type="ECO:0000313" key="3">
    <source>
        <dbReference type="Proteomes" id="UP001164472"/>
    </source>
</evidence>
<keyword evidence="1" id="KW-1133">Transmembrane helix</keyword>
<dbReference type="EMBL" id="CP101527">
    <property type="protein sequence ID" value="UZW75339.1"/>
    <property type="molecule type" value="Genomic_DNA"/>
</dbReference>
<gene>
    <name evidence="2" type="ORF">NNL22_01650</name>
</gene>
<accession>A0A9E8HJ58</accession>
<feature type="transmembrane region" description="Helical" evidence="1">
    <location>
        <begin position="101"/>
        <end position="122"/>
    </location>
</feature>
<feature type="transmembrane region" description="Helical" evidence="1">
    <location>
        <begin position="178"/>
        <end position="203"/>
    </location>
</feature>
<dbReference type="AlphaFoldDB" id="A0A9E8HJ58"/>
<sequence>MIRESIIDRAVCFTRSIAACFARSIVAPPSIVTLGLLLLLVAGTLYHWLQFPALPSNDDALFLSRGVGHFSVVEFSPHFPGYAGLVLFVKSLRGLFSSDYQALHTVVLVLTSMIPVVVFFILNTLNVGRLIALAVVVVLYFQPLLMSVALSGLSDGPGLLVWLLALLCFLKAKPGLSGLFLGLMLTVRPSYLFLLLPLTVFLIVQHPRRLSRIVTTISLPPILGLIYMYSKDGLALFEEAFRFIKGHFLIWGNTSISEVSRDTWGRVLADYARGEWVLVVLSMLLALSCVVVWVKHHKARCVVVSFVSILGWTLLFQNPDNLRHMLPVMVLAVIIISLMIAALNAPRWRAAMVLMLFLMAYSVMQSSQWHYSAPAIQQALTWLNSQTGAGRYGGVIVTNEGVELSRVYQSKYRVADAWYKQQAAWLWLGGAWRMSYNPIQGHGEPIAIFPRRLAGEHATYVYRLKLVINE</sequence>
<feature type="transmembrane region" description="Helical" evidence="1">
    <location>
        <begin position="324"/>
        <end position="343"/>
    </location>
</feature>
<feature type="transmembrane region" description="Helical" evidence="1">
    <location>
        <begin position="128"/>
        <end position="149"/>
    </location>
</feature>
<feature type="transmembrane region" description="Helical" evidence="1">
    <location>
        <begin position="301"/>
        <end position="318"/>
    </location>
</feature>
<feature type="transmembrane region" description="Helical" evidence="1">
    <location>
        <begin position="276"/>
        <end position="294"/>
    </location>
</feature>
<keyword evidence="1" id="KW-0472">Membrane</keyword>